<accession>A0A7E5VZQ5</accession>
<reference evidence="3" key="1">
    <citation type="submission" date="2025-08" db="UniProtKB">
        <authorList>
            <consortium name="RefSeq"/>
        </authorList>
    </citation>
    <scope>IDENTIFICATION</scope>
</reference>
<dbReference type="RefSeq" id="XP_026733809.1">
    <property type="nucleotide sequence ID" value="XM_026878008.1"/>
</dbReference>
<protein>
    <submittedName>
        <fullName evidence="3">Virescein-like</fullName>
    </submittedName>
</protein>
<sequence>MKITSMFVILMVVMAMFLGSGDAAPSAPGKIPVKAIQKAGRAVGKGLRAINIASTAHDVYSFFKPKHKKKH</sequence>
<dbReference type="GO" id="GO:0042742">
    <property type="term" value="P:defense response to bacterium"/>
    <property type="evidence" value="ECO:0007669"/>
    <property type="project" value="InterPro"/>
</dbReference>
<evidence type="ECO:0000313" key="3">
    <source>
        <dbReference type="RefSeq" id="XP_026733809.1"/>
    </source>
</evidence>
<keyword evidence="2" id="KW-1185">Reference proteome</keyword>
<name>A0A7E5VZQ5_TRINI</name>
<proteinExistence type="predicted"/>
<dbReference type="OrthoDB" id="7191791at2759"/>
<dbReference type="Gene3D" id="1.20.5.750">
    <property type="entry name" value="Moricin domain"/>
    <property type="match status" value="1"/>
</dbReference>
<dbReference type="Proteomes" id="UP000322000">
    <property type="component" value="Chromosome 10"/>
</dbReference>
<feature type="signal peptide" evidence="1">
    <location>
        <begin position="1"/>
        <end position="23"/>
    </location>
</feature>
<dbReference type="KEGG" id="tnl:113498095"/>
<dbReference type="CTD" id="41942"/>
<dbReference type="InterPro" id="IPR009456">
    <property type="entry name" value="Moricin_fam"/>
</dbReference>
<dbReference type="GeneID" id="113498095"/>
<evidence type="ECO:0000256" key="1">
    <source>
        <dbReference type="SAM" id="SignalP"/>
    </source>
</evidence>
<dbReference type="GO" id="GO:0005576">
    <property type="term" value="C:extracellular region"/>
    <property type="evidence" value="ECO:0007669"/>
    <property type="project" value="InterPro"/>
</dbReference>
<organism evidence="2 3">
    <name type="scientific">Trichoplusia ni</name>
    <name type="common">Cabbage looper</name>
    <dbReference type="NCBI Taxonomy" id="7111"/>
    <lineage>
        <taxon>Eukaryota</taxon>
        <taxon>Metazoa</taxon>
        <taxon>Ecdysozoa</taxon>
        <taxon>Arthropoda</taxon>
        <taxon>Hexapoda</taxon>
        <taxon>Insecta</taxon>
        <taxon>Pterygota</taxon>
        <taxon>Neoptera</taxon>
        <taxon>Endopterygota</taxon>
        <taxon>Lepidoptera</taxon>
        <taxon>Glossata</taxon>
        <taxon>Ditrysia</taxon>
        <taxon>Noctuoidea</taxon>
        <taxon>Noctuidae</taxon>
        <taxon>Plusiinae</taxon>
        <taxon>Trichoplusia</taxon>
    </lineage>
</organism>
<dbReference type="InterPro" id="IPR037043">
    <property type="entry name" value="Moricin_sf"/>
</dbReference>
<keyword evidence="1" id="KW-0732">Signal</keyword>
<gene>
    <name evidence="3" type="primary">LOC113498095</name>
</gene>
<dbReference type="AlphaFoldDB" id="A0A7E5VZQ5"/>
<feature type="chain" id="PRO_5028885402" evidence="1">
    <location>
        <begin position="24"/>
        <end position="71"/>
    </location>
</feature>
<dbReference type="Pfam" id="PF06451">
    <property type="entry name" value="Moricin"/>
    <property type="match status" value="1"/>
</dbReference>
<evidence type="ECO:0000313" key="2">
    <source>
        <dbReference type="Proteomes" id="UP000322000"/>
    </source>
</evidence>
<dbReference type="InParanoid" id="A0A7E5VZQ5"/>